<organism evidence="2 3">
    <name type="scientific">Pseudo-nitzschia multistriata</name>
    <dbReference type="NCBI Taxonomy" id="183589"/>
    <lineage>
        <taxon>Eukaryota</taxon>
        <taxon>Sar</taxon>
        <taxon>Stramenopiles</taxon>
        <taxon>Ochrophyta</taxon>
        <taxon>Bacillariophyta</taxon>
        <taxon>Bacillariophyceae</taxon>
        <taxon>Bacillariophycidae</taxon>
        <taxon>Bacillariales</taxon>
        <taxon>Bacillariaceae</taxon>
        <taxon>Pseudo-nitzschia</taxon>
    </lineage>
</organism>
<evidence type="ECO:0000313" key="2">
    <source>
        <dbReference type="EMBL" id="VEU42830.1"/>
    </source>
</evidence>
<sequence length="1064" mass="117372">MAESKKETGGEGTVIEGVCNSISPRTPDYCPFSVEIEPSNSQGLEHLRLSTVNKTWTLAMKTTVPFSLSQKGSILSHDSEYELSTAAEEEFPLNKMDHALVDLDVQQALSNEQHAPHGLVPVSSDSESSSRDESLDAVDDQEEDEGNANECSMSLHRSPDSSEAPCVLSARLSRTPTRKDKYSNDQCNDTPGAVPLNPLNHLQVLNPGVPQGHRTQQRHHLKTPQRNHRSLQNQPQAQPANGNSTTITTTNSSGVATASAADCIYECFAIEDFTQFFCPSTPKSGTLDTTTTTGACPSLPTSASAAPSGMGCLPPYNYDFDNPVPSSKVAFPSIQSFWLSHPSLPRSRGESAFDANLPRNRSYGPRKKRVRKLLDVWHGPVNRNYAIQRSLDDASLDCRRQSRRKRAYASKWCYDSDPENEVIGRRQRRAALLLTDNCQSSAQALQHQSLNAEDSHPLEDKLQPRYRKFRPSPFTHLDTDEESCTESDVEETSYESAGCDSDSQSDPPPPPPRTPRNSDPKISFLFQGDTMDESEVDGDIDDGVHTNSNCKTKEVDEDSKIVAFDFGKTSKKLCSVPSGHRRNTSSTSLSTTGHSRFHTIRRSAEDAQEECSSESSTESLFLAGSAGTRSNPKLSEVREHNLLPQYFKSHPTHWTEFHLLFSRNVDEDSVKSHVHELSNVKFPLVWHPAADSGSYNRTTKAASSTGKSSGSTIPSTTISCPTAKKIASLSSNGDDTGNGKCGGKNNTKFPIAVDGAFEVGSHLEHMVVQPKFTWTPLAQPHLEEEEDAHDPTYCKNSRELFLSESAPPQVELLSIIRVNKACAYNHWDRNRYPYARLDRTCVVSTNDKNHSTIVLEARCPQERDWLVFSLKLIVARLASIIITRDEDMLHEFFSPYSALMQLEDEDEAQQGDEGVRSTQLEHQEGCSDSVIPRKADATQCAVSPMGGEPCSGNAVSVIDDGSGSYVYTHPHEQIVGGEESGSVLLEDSDGIITFDDDDDAISNESDENDDGFFQDRDDQDQEDSVRARNSGAYAILRRSLTATGALVDHEENHHEDEMVRTLSY</sequence>
<name>A0A448ZLB3_9STRA</name>
<evidence type="ECO:0000256" key="1">
    <source>
        <dbReference type="SAM" id="MobiDB-lite"/>
    </source>
</evidence>
<feature type="region of interest" description="Disordered" evidence="1">
    <location>
        <begin position="905"/>
        <end position="927"/>
    </location>
</feature>
<feature type="compositionally biased region" description="Basic and acidic residues" evidence="1">
    <location>
        <begin position="913"/>
        <end position="927"/>
    </location>
</feature>
<proteinExistence type="predicted"/>
<feature type="compositionally biased region" description="Basic and acidic residues" evidence="1">
    <location>
        <begin position="453"/>
        <end position="463"/>
    </location>
</feature>
<gene>
    <name evidence="2" type="ORF">PSNMU_V1.4_AUG-EV-PASAV3_0098150</name>
</gene>
<feature type="region of interest" description="Disordered" evidence="1">
    <location>
        <begin position="693"/>
        <end position="716"/>
    </location>
</feature>
<accession>A0A448ZLB3</accession>
<reference evidence="2 3" key="1">
    <citation type="submission" date="2019-01" db="EMBL/GenBank/DDBJ databases">
        <authorList>
            <person name="Ferrante I. M."/>
        </authorList>
    </citation>
    <scope>NUCLEOTIDE SEQUENCE [LARGE SCALE GENOMIC DNA]</scope>
    <source>
        <strain evidence="2 3">B856</strain>
    </source>
</reference>
<feature type="compositionally biased region" description="Low complexity" evidence="1">
    <location>
        <begin position="232"/>
        <end position="248"/>
    </location>
</feature>
<feature type="region of interest" description="Disordered" evidence="1">
    <location>
        <begin position="575"/>
        <end position="633"/>
    </location>
</feature>
<dbReference type="EMBL" id="CAACVS010000486">
    <property type="protein sequence ID" value="VEU42830.1"/>
    <property type="molecule type" value="Genomic_DNA"/>
</dbReference>
<feature type="region of interest" description="Disordered" evidence="1">
    <location>
        <begin position="444"/>
        <end position="524"/>
    </location>
</feature>
<protein>
    <submittedName>
        <fullName evidence="2">Uncharacterized protein</fullName>
    </submittedName>
</protein>
<feature type="region of interest" description="Disordered" evidence="1">
    <location>
        <begin position="995"/>
        <end position="1027"/>
    </location>
</feature>
<keyword evidence="3" id="KW-1185">Reference proteome</keyword>
<dbReference type="OrthoDB" id="49467at2759"/>
<evidence type="ECO:0000313" key="3">
    <source>
        <dbReference type="Proteomes" id="UP000291116"/>
    </source>
</evidence>
<feature type="compositionally biased region" description="Acidic residues" evidence="1">
    <location>
        <begin position="479"/>
        <end position="493"/>
    </location>
</feature>
<feature type="compositionally biased region" description="Basic residues" evidence="1">
    <location>
        <begin position="215"/>
        <end position="229"/>
    </location>
</feature>
<feature type="compositionally biased region" description="Acidic residues" evidence="1">
    <location>
        <begin position="135"/>
        <end position="147"/>
    </location>
</feature>
<feature type="compositionally biased region" description="Acidic residues" evidence="1">
    <location>
        <begin position="995"/>
        <end position="1022"/>
    </location>
</feature>
<feature type="region of interest" description="Disordered" evidence="1">
    <location>
        <begin position="114"/>
        <end position="248"/>
    </location>
</feature>
<dbReference type="Proteomes" id="UP000291116">
    <property type="component" value="Unassembled WGS sequence"/>
</dbReference>
<feature type="compositionally biased region" description="Low complexity" evidence="1">
    <location>
        <begin position="698"/>
        <end position="716"/>
    </location>
</feature>
<dbReference type="AlphaFoldDB" id="A0A448ZLB3"/>